<keyword evidence="2" id="KW-1185">Reference proteome</keyword>
<sequence length="155" mass="17384">MCLDYFNLKDGTKPPDSPKTSVRVELIESFNKNAIQEDTPQCFDEDTDVITVHIAETNLESPTKKPTLNEFMTKAYYYGYLSIIKKNYLAIPNREMLAFWAGLIINKPSGPGGSPLLRSSKKLTEFLMSGDLGGFCDALEQHFLDHMIKADVGAR</sequence>
<evidence type="ECO:0000313" key="1">
    <source>
        <dbReference type="EMBL" id="KAJ1676536.1"/>
    </source>
</evidence>
<gene>
    <name evidence="1" type="ORF">EV182_008007</name>
</gene>
<evidence type="ECO:0000313" key="2">
    <source>
        <dbReference type="Proteomes" id="UP001145114"/>
    </source>
</evidence>
<accession>A0ACC1HJL6</accession>
<protein>
    <submittedName>
        <fullName evidence="1">Uncharacterized protein</fullName>
    </submittedName>
</protein>
<comment type="caution">
    <text evidence="1">The sequence shown here is derived from an EMBL/GenBank/DDBJ whole genome shotgun (WGS) entry which is preliminary data.</text>
</comment>
<dbReference type="Proteomes" id="UP001145114">
    <property type="component" value="Unassembled WGS sequence"/>
</dbReference>
<proteinExistence type="predicted"/>
<reference evidence="1" key="1">
    <citation type="submission" date="2022-06" db="EMBL/GenBank/DDBJ databases">
        <title>Phylogenomic reconstructions and comparative analyses of Kickxellomycotina fungi.</title>
        <authorList>
            <person name="Reynolds N.K."/>
            <person name="Stajich J.E."/>
            <person name="Barry K."/>
            <person name="Grigoriev I.V."/>
            <person name="Crous P."/>
            <person name="Smith M.E."/>
        </authorList>
    </citation>
    <scope>NUCLEOTIDE SEQUENCE</scope>
    <source>
        <strain evidence="1">RSA 2271</strain>
    </source>
</reference>
<feature type="non-terminal residue" evidence="1">
    <location>
        <position position="155"/>
    </location>
</feature>
<organism evidence="1 2">
    <name type="scientific">Spiromyces aspiralis</name>
    <dbReference type="NCBI Taxonomy" id="68401"/>
    <lineage>
        <taxon>Eukaryota</taxon>
        <taxon>Fungi</taxon>
        <taxon>Fungi incertae sedis</taxon>
        <taxon>Zoopagomycota</taxon>
        <taxon>Kickxellomycotina</taxon>
        <taxon>Kickxellomycetes</taxon>
        <taxon>Kickxellales</taxon>
        <taxon>Kickxellaceae</taxon>
        <taxon>Spiromyces</taxon>
    </lineage>
</organism>
<dbReference type="EMBL" id="JAMZIH010003940">
    <property type="protein sequence ID" value="KAJ1676536.1"/>
    <property type="molecule type" value="Genomic_DNA"/>
</dbReference>
<name>A0ACC1HJL6_9FUNG</name>